<organism evidence="7 8">
    <name type="scientific">Rhodosorus marinus</name>
    <dbReference type="NCBI Taxonomy" id="101924"/>
    <lineage>
        <taxon>Eukaryota</taxon>
        <taxon>Rhodophyta</taxon>
        <taxon>Stylonematophyceae</taxon>
        <taxon>Stylonematales</taxon>
        <taxon>Stylonemataceae</taxon>
        <taxon>Rhodosorus</taxon>
    </lineage>
</organism>
<accession>A0AAV8V3D4</accession>
<evidence type="ECO:0000256" key="5">
    <source>
        <dbReference type="SAM" id="MobiDB-lite"/>
    </source>
</evidence>
<comment type="caution">
    <text evidence="7">The sequence shown here is derived from an EMBL/GenBank/DDBJ whole genome shotgun (WGS) entry which is preliminary data.</text>
</comment>
<keyword evidence="3" id="KW-0804">Transcription</keyword>
<sequence length="250" mass="28040">MDLFAEQLTEILHGTGFPQKHVDRCPRTLSEPGFQILPALLEDITTELELDTESISSKTYAKDEMNILKEESFLFGSESTSSVLQKISMFSAGDSSRGSTASLDGMDSSFELEDVSPRAMTPPAGDETPEALSPQPVRTAELSPIPERKQFKRWKNATPSKFCHFCGRLPKAERIACKNINYGTCRKVFCRPCIEKIFGQWDDWEVRLVNWECTHCSGACPTKASCRYYSKTNSRRFLKGKTVSLPTSQS</sequence>
<keyword evidence="4" id="KW-0539">Nucleus</keyword>
<keyword evidence="2" id="KW-0805">Transcription regulation</keyword>
<dbReference type="EMBL" id="JAMWBK010000001">
    <property type="protein sequence ID" value="KAJ8908461.1"/>
    <property type="molecule type" value="Genomic_DNA"/>
</dbReference>
<dbReference type="InterPro" id="IPR018866">
    <property type="entry name" value="Znf-4CXXC_R1"/>
</dbReference>
<evidence type="ECO:0000313" key="8">
    <source>
        <dbReference type="Proteomes" id="UP001157974"/>
    </source>
</evidence>
<evidence type="ECO:0000256" key="4">
    <source>
        <dbReference type="ARBA" id="ARBA00023242"/>
    </source>
</evidence>
<evidence type="ECO:0000256" key="2">
    <source>
        <dbReference type="ARBA" id="ARBA00023015"/>
    </source>
</evidence>
<evidence type="ECO:0000256" key="1">
    <source>
        <dbReference type="ARBA" id="ARBA00004123"/>
    </source>
</evidence>
<dbReference type="Pfam" id="PF10497">
    <property type="entry name" value="zf-4CXXC_R1"/>
    <property type="match status" value="1"/>
</dbReference>
<protein>
    <recommendedName>
        <fullName evidence="6">Zinc-finger domain-containing protein</fullName>
    </recommendedName>
</protein>
<keyword evidence="8" id="KW-1185">Reference proteome</keyword>
<evidence type="ECO:0000313" key="7">
    <source>
        <dbReference type="EMBL" id="KAJ8908461.1"/>
    </source>
</evidence>
<evidence type="ECO:0000259" key="6">
    <source>
        <dbReference type="Pfam" id="PF10497"/>
    </source>
</evidence>
<gene>
    <name evidence="7" type="ORF">NDN08_005170</name>
</gene>
<proteinExistence type="predicted"/>
<name>A0AAV8V3D4_9RHOD</name>
<dbReference type="GO" id="GO:0005634">
    <property type="term" value="C:nucleus"/>
    <property type="evidence" value="ECO:0007669"/>
    <property type="project" value="UniProtKB-SubCell"/>
</dbReference>
<evidence type="ECO:0000256" key="3">
    <source>
        <dbReference type="ARBA" id="ARBA00023163"/>
    </source>
</evidence>
<dbReference type="Proteomes" id="UP001157974">
    <property type="component" value="Unassembled WGS sequence"/>
</dbReference>
<reference evidence="7 8" key="1">
    <citation type="journal article" date="2023" name="Nat. Commun.">
        <title>Origin of minicircular mitochondrial genomes in red algae.</title>
        <authorList>
            <person name="Lee Y."/>
            <person name="Cho C.H."/>
            <person name="Lee Y.M."/>
            <person name="Park S.I."/>
            <person name="Yang J.H."/>
            <person name="West J.A."/>
            <person name="Bhattacharya D."/>
            <person name="Yoon H.S."/>
        </authorList>
    </citation>
    <scope>NUCLEOTIDE SEQUENCE [LARGE SCALE GENOMIC DNA]</scope>
    <source>
        <strain evidence="7 8">CCMP1338</strain>
        <tissue evidence="7">Whole cell</tissue>
    </source>
</reference>
<comment type="subcellular location">
    <subcellularLocation>
        <location evidence="1">Nucleus</location>
    </subcellularLocation>
</comment>
<feature type="domain" description="Zinc-finger" evidence="6">
    <location>
        <begin position="160"/>
        <end position="230"/>
    </location>
</feature>
<feature type="region of interest" description="Disordered" evidence="5">
    <location>
        <begin position="116"/>
        <end position="139"/>
    </location>
</feature>
<dbReference type="AlphaFoldDB" id="A0AAV8V3D4"/>